<protein>
    <submittedName>
        <fullName evidence="1">Uncharacterized protein</fullName>
    </submittedName>
</protein>
<accession>A0A426ZCB6</accession>
<feature type="non-terminal residue" evidence="1">
    <location>
        <position position="1"/>
    </location>
</feature>
<name>A0A426ZCB6_ENSVE</name>
<dbReference type="EMBL" id="AMZH03007309">
    <property type="protein sequence ID" value="RRT61647.1"/>
    <property type="molecule type" value="Genomic_DNA"/>
</dbReference>
<dbReference type="PANTHER" id="PTHR36400">
    <property type="entry name" value="RIBOSOMAL PROTEIN L35"/>
    <property type="match status" value="1"/>
</dbReference>
<reference evidence="1 2" key="1">
    <citation type="journal article" date="2014" name="Agronomy (Basel)">
        <title>A Draft Genome Sequence for Ensete ventricosum, the Drought-Tolerant Tree Against Hunger.</title>
        <authorList>
            <person name="Harrison J."/>
            <person name="Moore K.A."/>
            <person name="Paszkiewicz K."/>
            <person name="Jones T."/>
            <person name="Grant M."/>
            <person name="Ambacheew D."/>
            <person name="Muzemil S."/>
            <person name="Studholme D.J."/>
        </authorList>
    </citation>
    <scope>NUCLEOTIDE SEQUENCE [LARGE SCALE GENOMIC DNA]</scope>
</reference>
<comment type="caution">
    <text evidence="1">The sequence shown here is derived from an EMBL/GenBank/DDBJ whole genome shotgun (WGS) entry which is preliminary data.</text>
</comment>
<organism evidence="1 2">
    <name type="scientific">Ensete ventricosum</name>
    <name type="common">Abyssinian banana</name>
    <name type="synonym">Musa ensete</name>
    <dbReference type="NCBI Taxonomy" id="4639"/>
    <lineage>
        <taxon>Eukaryota</taxon>
        <taxon>Viridiplantae</taxon>
        <taxon>Streptophyta</taxon>
        <taxon>Embryophyta</taxon>
        <taxon>Tracheophyta</taxon>
        <taxon>Spermatophyta</taxon>
        <taxon>Magnoliopsida</taxon>
        <taxon>Liliopsida</taxon>
        <taxon>Zingiberales</taxon>
        <taxon>Musaceae</taxon>
        <taxon>Ensete</taxon>
    </lineage>
</organism>
<dbReference type="Proteomes" id="UP000287651">
    <property type="component" value="Unassembled WGS sequence"/>
</dbReference>
<sequence length="92" mass="10925">ARWFASLGRRLLSSARPAFAPSPHRCLRSVALPVDPSFRKPVINLIFSFCHFFVFRSFKFRFRTMKDGQIRRWRAGKRHNAHSKVTCYYLIH</sequence>
<gene>
    <name evidence="1" type="ORF">B296_00044042</name>
</gene>
<dbReference type="PANTHER" id="PTHR36400:SF1">
    <property type="entry name" value="RIBOSOMAL PROTEIN L35"/>
    <property type="match status" value="1"/>
</dbReference>
<dbReference type="AlphaFoldDB" id="A0A426ZCB6"/>
<evidence type="ECO:0000313" key="1">
    <source>
        <dbReference type="EMBL" id="RRT61647.1"/>
    </source>
</evidence>
<evidence type="ECO:0000313" key="2">
    <source>
        <dbReference type="Proteomes" id="UP000287651"/>
    </source>
</evidence>
<proteinExistence type="predicted"/>